<dbReference type="InterPro" id="IPR013525">
    <property type="entry name" value="ABC2_TM"/>
</dbReference>
<dbReference type="PANTHER" id="PTHR43229">
    <property type="entry name" value="NODULATION PROTEIN J"/>
    <property type="match status" value="1"/>
</dbReference>
<gene>
    <name evidence="6" type="ordered locus">Tpen_1137</name>
</gene>
<dbReference type="InterPro" id="IPR051784">
    <property type="entry name" value="Nod_factor_ABC_transporter"/>
</dbReference>
<dbReference type="HOGENOM" id="CLU_1032933_0_0_2"/>
<dbReference type="InterPro" id="IPR047817">
    <property type="entry name" value="ABC2_TM_bact-type"/>
</dbReference>
<dbReference type="GO" id="GO:0140359">
    <property type="term" value="F:ABC-type transporter activity"/>
    <property type="evidence" value="ECO:0007669"/>
    <property type="project" value="InterPro"/>
</dbReference>
<evidence type="ECO:0000256" key="3">
    <source>
        <dbReference type="ARBA" id="ARBA00022989"/>
    </source>
</evidence>
<keyword evidence="4" id="KW-0472">Membrane</keyword>
<evidence type="ECO:0000256" key="1">
    <source>
        <dbReference type="ARBA" id="ARBA00004141"/>
    </source>
</evidence>
<dbReference type="EnsemblBacteria" id="ABL78535">
    <property type="protein sequence ID" value="ABL78535"/>
    <property type="gene ID" value="Tpen_1137"/>
</dbReference>
<dbReference type="Proteomes" id="UP000000641">
    <property type="component" value="Chromosome"/>
</dbReference>
<reference evidence="7" key="1">
    <citation type="journal article" date="2008" name="J. Bacteriol.">
        <title>Genome sequence of Thermofilum pendens reveals an exceptional loss of biosynthetic pathways without genome reduction.</title>
        <authorList>
            <person name="Anderson I."/>
            <person name="Rodriguez J."/>
            <person name="Susanti D."/>
            <person name="Porat I."/>
            <person name="Reich C."/>
            <person name="Ulrich L.E."/>
            <person name="Elkins J.G."/>
            <person name="Mavromatis K."/>
            <person name="Lykidis A."/>
            <person name="Kim E."/>
            <person name="Thompson L.S."/>
            <person name="Nolan M."/>
            <person name="Land M."/>
            <person name="Copeland A."/>
            <person name="Lapidus A."/>
            <person name="Lucas S."/>
            <person name="Detter C."/>
            <person name="Zhulin I.B."/>
            <person name="Olsen G.J."/>
            <person name="Whitman W."/>
            <person name="Mukhopadhyay B."/>
            <person name="Bristow J."/>
            <person name="Kyrpides N."/>
        </authorList>
    </citation>
    <scope>NUCLEOTIDE SEQUENCE [LARGE SCALE GENOMIC DNA]</scope>
    <source>
        <strain evidence="7">DSM 2475 / Hrk 5</strain>
    </source>
</reference>
<accession>A1RZA5</accession>
<sequence length="260" mass="27608">MKAGDVARIFKAGVLFEVSMLKSNKGYFAATLARPYFVYALLLLISKQLGAGYTPRDVVVQTLAVTGSIDVLWDVAGQGILLRVSGVLPYYTLSPGGVLLALVVSYLPRYILETLLKAVAFLPVLALEEGPADALLHLLAAYALLLLGLLPLLGISTLVAGATLLVHEESPVLEWVTPLVLLLSGAVYPVSVLPGWMRALSALIPVTYVVELSRALEGGGGVQAFYSGAFALLISLSILYNAAASRLFRKAEEALLRKGV</sequence>
<dbReference type="GO" id="GO:0016020">
    <property type="term" value="C:membrane"/>
    <property type="evidence" value="ECO:0007669"/>
    <property type="project" value="UniProtKB-SubCell"/>
</dbReference>
<dbReference type="RefSeq" id="WP_011752800.1">
    <property type="nucleotide sequence ID" value="NC_008698.1"/>
</dbReference>
<dbReference type="PANTHER" id="PTHR43229:SF6">
    <property type="entry name" value="ABC-TYPE MULTIDRUG TRANSPORT SYSTEM, PERMEASE COMPONENT"/>
    <property type="match status" value="1"/>
</dbReference>
<evidence type="ECO:0000256" key="2">
    <source>
        <dbReference type="ARBA" id="ARBA00022692"/>
    </source>
</evidence>
<evidence type="ECO:0000313" key="7">
    <source>
        <dbReference type="Proteomes" id="UP000000641"/>
    </source>
</evidence>
<dbReference type="Pfam" id="PF01061">
    <property type="entry name" value="ABC2_membrane"/>
    <property type="match status" value="1"/>
</dbReference>
<dbReference type="STRING" id="368408.Tpen_1137"/>
<comment type="subcellular location">
    <subcellularLocation>
        <location evidence="1">Membrane</location>
        <topology evidence="1">Multi-pass membrane protein</topology>
    </subcellularLocation>
</comment>
<proteinExistence type="predicted"/>
<keyword evidence="3" id="KW-1133">Transmembrane helix</keyword>
<dbReference type="PROSITE" id="PS51012">
    <property type="entry name" value="ABC_TM2"/>
    <property type="match status" value="1"/>
</dbReference>
<dbReference type="AlphaFoldDB" id="A1RZA5"/>
<evidence type="ECO:0000313" key="6">
    <source>
        <dbReference type="EMBL" id="ABL78535.1"/>
    </source>
</evidence>
<feature type="domain" description="ABC transmembrane type-2" evidence="5">
    <location>
        <begin position="180"/>
        <end position="251"/>
    </location>
</feature>
<keyword evidence="7" id="KW-1185">Reference proteome</keyword>
<protein>
    <submittedName>
        <fullName evidence="6">ABC-2 type transporter</fullName>
    </submittedName>
</protein>
<name>A1RZA5_THEPD</name>
<organism evidence="6 7">
    <name type="scientific">Thermofilum pendens (strain DSM 2475 / Hrk 5)</name>
    <dbReference type="NCBI Taxonomy" id="368408"/>
    <lineage>
        <taxon>Archaea</taxon>
        <taxon>Thermoproteota</taxon>
        <taxon>Thermoprotei</taxon>
        <taxon>Thermofilales</taxon>
        <taxon>Thermofilaceae</taxon>
        <taxon>Thermofilum</taxon>
    </lineage>
</organism>
<evidence type="ECO:0000256" key="4">
    <source>
        <dbReference type="ARBA" id="ARBA00023136"/>
    </source>
</evidence>
<keyword evidence="2" id="KW-0812">Transmembrane</keyword>
<dbReference type="GeneID" id="4601392"/>
<dbReference type="eggNOG" id="arCOG01465">
    <property type="taxonomic scope" value="Archaea"/>
</dbReference>
<evidence type="ECO:0000259" key="5">
    <source>
        <dbReference type="PROSITE" id="PS51012"/>
    </source>
</evidence>
<dbReference type="OrthoDB" id="383850at2157"/>
<dbReference type="KEGG" id="tpe:Tpen_1137"/>
<dbReference type="EMBL" id="CP000505">
    <property type="protein sequence ID" value="ABL78535.1"/>
    <property type="molecule type" value="Genomic_DNA"/>
</dbReference>